<evidence type="ECO:0000313" key="1">
    <source>
        <dbReference type="EMBL" id="PIZ63742.1"/>
    </source>
</evidence>
<accession>A0A2M7U1E7</accession>
<dbReference type="Proteomes" id="UP000228503">
    <property type="component" value="Unassembled WGS sequence"/>
</dbReference>
<comment type="caution">
    <text evidence="1">The sequence shown here is derived from an EMBL/GenBank/DDBJ whole genome shotgun (WGS) entry which is preliminary data.</text>
</comment>
<reference evidence="2" key="1">
    <citation type="submission" date="2017-09" db="EMBL/GenBank/DDBJ databases">
        <title>Depth-based differentiation of microbial function through sediment-hosted aquifers and enrichment of novel symbionts in the deep terrestrial subsurface.</title>
        <authorList>
            <person name="Probst A.J."/>
            <person name="Ladd B."/>
            <person name="Jarett J.K."/>
            <person name="Geller-Mcgrath D.E."/>
            <person name="Sieber C.M.K."/>
            <person name="Emerson J.B."/>
            <person name="Anantharaman K."/>
            <person name="Thomas B.C."/>
            <person name="Malmstrom R."/>
            <person name="Stieglmeier M."/>
            <person name="Klingl A."/>
            <person name="Woyke T."/>
            <person name="Ryan C.M."/>
            <person name="Banfield J.F."/>
        </authorList>
    </citation>
    <scope>NUCLEOTIDE SEQUENCE [LARGE SCALE GENOMIC DNA]</scope>
</reference>
<evidence type="ECO:0000313" key="2">
    <source>
        <dbReference type="Proteomes" id="UP000228503"/>
    </source>
</evidence>
<dbReference type="AlphaFoldDB" id="A0A2M7U1E7"/>
<sequence>MKIKAKIPEKAKIVVKPGQKVDFTTPLAETTEKQMIYIPIAEMMGFDAKNIFHHLKQVIGDQIQKGDVLAENKSLFTTQQYLSEVSGILREIKHDTGIIAIEKEMNNNHVLNCFFIGEVSEVYDGYLELIVEDVHITKLQEEIPYFGASMYYIDPSGKYSDADLDGACVFAPEFDPMDTVKMETLGAQGLITKTKFPSETMIHQIVLEDEKDFAHVQKKEYPYVLIGHEPMTILFYK</sequence>
<organism evidence="1 2">
    <name type="scientific">Candidatus Roizmanbacteria bacterium CG_4_10_14_0_2_um_filter_39_13</name>
    <dbReference type="NCBI Taxonomy" id="1974825"/>
    <lineage>
        <taxon>Bacteria</taxon>
        <taxon>Candidatus Roizmaniibacteriota</taxon>
    </lineage>
</organism>
<name>A0A2M7U1E7_9BACT</name>
<dbReference type="EMBL" id="PFOB01000015">
    <property type="protein sequence ID" value="PIZ63742.1"/>
    <property type="molecule type" value="Genomic_DNA"/>
</dbReference>
<gene>
    <name evidence="1" type="ORF">COY16_01140</name>
</gene>
<evidence type="ECO:0008006" key="3">
    <source>
        <dbReference type="Google" id="ProtNLM"/>
    </source>
</evidence>
<proteinExistence type="predicted"/>
<protein>
    <recommendedName>
        <fullName evidence="3">RnfC Barrel sandwich hybrid domain-containing protein</fullName>
    </recommendedName>
</protein>